<gene>
    <name evidence="2" type="ORF">BT63DRAFT_17168</name>
</gene>
<dbReference type="AlphaFoldDB" id="A0A6A6UQV2"/>
<protein>
    <submittedName>
        <fullName evidence="2">Uncharacterized protein</fullName>
    </submittedName>
</protein>
<reference evidence="2" key="1">
    <citation type="journal article" date="2020" name="Stud. Mycol.">
        <title>101 Dothideomycetes genomes: a test case for predicting lifestyles and emergence of pathogens.</title>
        <authorList>
            <person name="Haridas S."/>
            <person name="Albert R."/>
            <person name="Binder M."/>
            <person name="Bloem J."/>
            <person name="Labutti K."/>
            <person name="Salamov A."/>
            <person name="Andreopoulos B."/>
            <person name="Baker S."/>
            <person name="Barry K."/>
            <person name="Bills G."/>
            <person name="Bluhm B."/>
            <person name="Cannon C."/>
            <person name="Castanera R."/>
            <person name="Culley D."/>
            <person name="Daum C."/>
            <person name="Ezra D."/>
            <person name="Gonzalez J."/>
            <person name="Henrissat B."/>
            <person name="Kuo A."/>
            <person name="Liang C."/>
            <person name="Lipzen A."/>
            <person name="Lutzoni F."/>
            <person name="Magnuson J."/>
            <person name="Mondo S."/>
            <person name="Nolan M."/>
            <person name="Ohm R."/>
            <person name="Pangilinan J."/>
            <person name="Park H.-J."/>
            <person name="Ramirez L."/>
            <person name="Alfaro M."/>
            <person name="Sun H."/>
            <person name="Tritt A."/>
            <person name="Yoshinaga Y."/>
            <person name="Zwiers L.-H."/>
            <person name="Turgeon B."/>
            <person name="Goodwin S."/>
            <person name="Spatafora J."/>
            <person name="Crous P."/>
            <person name="Grigoriev I."/>
        </authorList>
    </citation>
    <scope>NUCLEOTIDE SEQUENCE</scope>
    <source>
        <strain evidence="2">CBS 115976</strain>
    </source>
</reference>
<feature type="transmembrane region" description="Helical" evidence="1">
    <location>
        <begin position="365"/>
        <end position="387"/>
    </location>
</feature>
<organism evidence="2 3">
    <name type="scientific">Microthyrium microscopicum</name>
    <dbReference type="NCBI Taxonomy" id="703497"/>
    <lineage>
        <taxon>Eukaryota</taxon>
        <taxon>Fungi</taxon>
        <taxon>Dikarya</taxon>
        <taxon>Ascomycota</taxon>
        <taxon>Pezizomycotina</taxon>
        <taxon>Dothideomycetes</taxon>
        <taxon>Dothideomycetes incertae sedis</taxon>
        <taxon>Microthyriales</taxon>
        <taxon>Microthyriaceae</taxon>
        <taxon>Microthyrium</taxon>
    </lineage>
</organism>
<evidence type="ECO:0000313" key="2">
    <source>
        <dbReference type="EMBL" id="KAF2674679.1"/>
    </source>
</evidence>
<evidence type="ECO:0000256" key="1">
    <source>
        <dbReference type="SAM" id="Phobius"/>
    </source>
</evidence>
<keyword evidence="3" id="KW-1185">Reference proteome</keyword>
<evidence type="ECO:0000313" key="3">
    <source>
        <dbReference type="Proteomes" id="UP000799302"/>
    </source>
</evidence>
<name>A0A6A6UQV2_9PEZI</name>
<feature type="transmembrane region" description="Helical" evidence="1">
    <location>
        <begin position="278"/>
        <end position="300"/>
    </location>
</feature>
<keyword evidence="1" id="KW-1133">Transmembrane helix</keyword>
<keyword evidence="1" id="KW-0812">Transmembrane</keyword>
<proteinExistence type="predicted"/>
<feature type="transmembrane region" description="Helical" evidence="1">
    <location>
        <begin position="165"/>
        <end position="186"/>
    </location>
</feature>
<accession>A0A6A6UQV2</accession>
<dbReference type="Proteomes" id="UP000799302">
    <property type="component" value="Unassembled WGS sequence"/>
</dbReference>
<feature type="transmembrane region" description="Helical" evidence="1">
    <location>
        <begin position="192"/>
        <end position="216"/>
    </location>
</feature>
<dbReference type="OrthoDB" id="2896006at2759"/>
<feature type="transmembrane region" description="Helical" evidence="1">
    <location>
        <begin position="245"/>
        <end position="266"/>
    </location>
</feature>
<keyword evidence="1" id="KW-0472">Membrane</keyword>
<dbReference type="EMBL" id="MU004230">
    <property type="protein sequence ID" value="KAF2674679.1"/>
    <property type="molecule type" value="Genomic_DNA"/>
</dbReference>
<sequence length="406" mass="44438">MQGAIASHLVKRGVSFASKCLKHKQDGHNQAANVDKWIQIQNTPSPAQDMAQRFKTPGAVITLGLTALVFIILGAALEYSIRFVATNLAIVENTEDSGRIALTSNEPDAPLSKTALLDDFDGEEQKLPIGEFVPSKPITSKLRTTFKHLHSVGGFRSRFRGLGMAIFYQLALIVFTALFNVFFAALGPVGMWMASTAAAVVSCNIHAAWTHATIAAPSSKSFFQRFLARKVACQMIMPTLRLQTTIGLMHASVVGSGYLAVAAFNASKAPHWVSANLAFLPVATGILTGLLLVIPSYIALIRTEASLMPEDMTAIVPFDRTFGGRMLVQSDTCGRRYFQTCTVRGAWTLFSRDTYKRVLKMQVRFVAIIFALTVVFTGIFMTEAYVISGGKEELNKLWVQFQATRQ</sequence>
<feature type="transmembrane region" description="Helical" evidence="1">
    <location>
        <begin position="58"/>
        <end position="77"/>
    </location>
</feature>